<feature type="transmembrane region" description="Helical" evidence="1">
    <location>
        <begin position="176"/>
        <end position="194"/>
    </location>
</feature>
<dbReference type="Proteomes" id="UP001207736">
    <property type="component" value="Unassembled WGS sequence"/>
</dbReference>
<evidence type="ECO:0000313" key="4">
    <source>
        <dbReference type="Proteomes" id="UP001207736"/>
    </source>
</evidence>
<keyword evidence="1" id="KW-1133">Transmembrane helix</keyword>
<feature type="transmembrane region" description="Helical" evidence="1">
    <location>
        <begin position="146"/>
        <end position="164"/>
    </location>
</feature>
<proteinExistence type="predicted"/>
<protein>
    <submittedName>
        <fullName evidence="2">Uncharacterized protein</fullName>
    </submittedName>
</protein>
<gene>
    <name evidence="2" type="ORF">RCZ15_06760</name>
    <name evidence="3" type="ORF">RCZ16_10830</name>
</gene>
<feature type="transmembrane region" description="Helical" evidence="1">
    <location>
        <begin position="55"/>
        <end position="75"/>
    </location>
</feature>
<reference evidence="2 5" key="1">
    <citation type="submission" date="2021-11" db="EMBL/GenBank/DDBJ databases">
        <title>Draft genome sequence of Capnocytophaga sp. strain KC07075 isolated from cat oral cavity.</title>
        <authorList>
            <person name="Suzuki M."/>
            <person name="Imaoka K."/>
            <person name="Kimura M."/>
            <person name="Morikawa S."/>
            <person name="Maeda K."/>
        </authorList>
    </citation>
    <scope>NUCLEOTIDE SEQUENCE</scope>
    <source>
        <strain evidence="2">KC07075</strain>
        <strain evidence="3 5">KC07079</strain>
    </source>
</reference>
<dbReference type="EMBL" id="BQKA01000012">
    <property type="protein sequence ID" value="GJM49701.1"/>
    <property type="molecule type" value="Genomic_DNA"/>
</dbReference>
<sequence>MNDFLTISKYSQKVLLTGKEFCEKENKILKYCLFLPVIITIFFMYIFFILYLNNFLYFFVGIISVYFYYATIRIWQNYKTQKHLQDNIEGYSFSMKTLWNTDWNNPILLKKWCRMANKKVLNERISSEKISFSLNYYKNIQSSESVFTIELILLVNTILILSSQKEFNENSIWKEIIIVITIFLFFIKILYKYYQKNKTMDNNSYKKIQFLCEYLLQKQNKDYLCNIKK</sequence>
<name>A0AAV5AWJ5_9FLAO</name>
<comment type="caution">
    <text evidence="2">The sequence shown here is derived from an EMBL/GenBank/DDBJ whole genome shotgun (WGS) entry which is preliminary data.</text>
</comment>
<evidence type="ECO:0000256" key="1">
    <source>
        <dbReference type="SAM" id="Phobius"/>
    </source>
</evidence>
<organism evidence="2 4">
    <name type="scientific">Capnocytophaga catalasegens</name>
    <dbReference type="NCBI Taxonomy" id="1004260"/>
    <lineage>
        <taxon>Bacteria</taxon>
        <taxon>Pseudomonadati</taxon>
        <taxon>Bacteroidota</taxon>
        <taxon>Flavobacteriia</taxon>
        <taxon>Flavobacteriales</taxon>
        <taxon>Flavobacteriaceae</taxon>
        <taxon>Capnocytophaga</taxon>
    </lineage>
</organism>
<dbReference type="RefSeq" id="WP_264846173.1">
    <property type="nucleotide sequence ID" value="NZ_BPMA01000018.1"/>
</dbReference>
<evidence type="ECO:0000313" key="5">
    <source>
        <dbReference type="Proteomes" id="UP001208692"/>
    </source>
</evidence>
<dbReference type="Proteomes" id="UP001208692">
    <property type="component" value="Unassembled WGS sequence"/>
</dbReference>
<keyword evidence="1" id="KW-0472">Membrane</keyword>
<dbReference type="AlphaFoldDB" id="A0AAV5AWJ5"/>
<feature type="transmembrane region" description="Helical" evidence="1">
    <location>
        <begin position="28"/>
        <end position="49"/>
    </location>
</feature>
<evidence type="ECO:0000313" key="3">
    <source>
        <dbReference type="EMBL" id="GJM52766.1"/>
    </source>
</evidence>
<accession>A0AAV5AWJ5</accession>
<dbReference type="EMBL" id="BQKB01000018">
    <property type="protein sequence ID" value="GJM52766.1"/>
    <property type="molecule type" value="Genomic_DNA"/>
</dbReference>
<evidence type="ECO:0000313" key="2">
    <source>
        <dbReference type="EMBL" id="GJM49701.1"/>
    </source>
</evidence>
<keyword evidence="5" id="KW-1185">Reference proteome</keyword>
<keyword evidence="1" id="KW-0812">Transmembrane</keyword>